<evidence type="ECO:0000256" key="4">
    <source>
        <dbReference type="ARBA" id="ARBA00023163"/>
    </source>
</evidence>
<dbReference type="Pfam" id="PF25601">
    <property type="entry name" value="AAA_lid_14"/>
    <property type="match status" value="1"/>
</dbReference>
<evidence type="ECO:0000256" key="5">
    <source>
        <dbReference type="SAM" id="MobiDB-lite"/>
    </source>
</evidence>
<dbReference type="InterPro" id="IPR058031">
    <property type="entry name" value="AAA_lid_NorR"/>
</dbReference>
<evidence type="ECO:0000256" key="1">
    <source>
        <dbReference type="ARBA" id="ARBA00022741"/>
    </source>
</evidence>
<dbReference type="CDD" id="cd00009">
    <property type="entry name" value="AAA"/>
    <property type="match status" value="1"/>
</dbReference>
<dbReference type="Pfam" id="PF00158">
    <property type="entry name" value="Sigma54_activat"/>
    <property type="match status" value="1"/>
</dbReference>
<dbReference type="PROSITE" id="PS50045">
    <property type="entry name" value="SIGMA54_INTERACT_4"/>
    <property type="match status" value="1"/>
</dbReference>
<dbReference type="Pfam" id="PF00072">
    <property type="entry name" value="Response_reg"/>
    <property type="match status" value="1"/>
</dbReference>
<dbReference type="SUPFAM" id="SSF46689">
    <property type="entry name" value="Homeodomain-like"/>
    <property type="match status" value="1"/>
</dbReference>
<reference evidence="8" key="1">
    <citation type="submission" date="2018-06" db="EMBL/GenBank/DDBJ databases">
        <authorList>
            <person name="Zhirakovskaya E."/>
        </authorList>
    </citation>
    <scope>NUCLEOTIDE SEQUENCE</scope>
</reference>
<keyword evidence="3" id="KW-0805">Transcription regulation</keyword>
<dbReference type="SUPFAM" id="SSF52540">
    <property type="entry name" value="P-loop containing nucleoside triphosphate hydrolases"/>
    <property type="match status" value="1"/>
</dbReference>
<dbReference type="GO" id="GO:0005524">
    <property type="term" value="F:ATP binding"/>
    <property type="evidence" value="ECO:0007669"/>
    <property type="project" value="UniProtKB-KW"/>
</dbReference>
<dbReference type="EMBL" id="UOGG01000031">
    <property type="protein sequence ID" value="VAX27475.1"/>
    <property type="molecule type" value="Genomic_DNA"/>
</dbReference>
<feature type="domain" description="Response regulatory" evidence="7">
    <location>
        <begin position="14"/>
        <end position="128"/>
    </location>
</feature>
<dbReference type="InterPro" id="IPR009057">
    <property type="entry name" value="Homeodomain-like_sf"/>
</dbReference>
<evidence type="ECO:0000259" key="6">
    <source>
        <dbReference type="PROSITE" id="PS50045"/>
    </source>
</evidence>
<dbReference type="InterPro" id="IPR027417">
    <property type="entry name" value="P-loop_NTPase"/>
</dbReference>
<dbReference type="GO" id="GO:0043565">
    <property type="term" value="F:sequence-specific DNA binding"/>
    <property type="evidence" value="ECO:0007669"/>
    <property type="project" value="InterPro"/>
</dbReference>
<dbReference type="Gene3D" id="1.10.8.60">
    <property type="match status" value="1"/>
</dbReference>
<dbReference type="InterPro" id="IPR002197">
    <property type="entry name" value="HTH_Fis"/>
</dbReference>
<evidence type="ECO:0000313" key="8">
    <source>
        <dbReference type="EMBL" id="VAX27475.1"/>
    </source>
</evidence>
<dbReference type="GO" id="GO:0006355">
    <property type="term" value="P:regulation of DNA-templated transcription"/>
    <property type="evidence" value="ECO:0007669"/>
    <property type="project" value="InterPro"/>
</dbReference>
<dbReference type="InterPro" id="IPR011006">
    <property type="entry name" value="CheY-like_superfamily"/>
</dbReference>
<dbReference type="AlphaFoldDB" id="A0A3B1D6V0"/>
<evidence type="ECO:0008006" key="9">
    <source>
        <dbReference type="Google" id="ProtNLM"/>
    </source>
</evidence>
<dbReference type="InterPro" id="IPR002078">
    <property type="entry name" value="Sigma_54_int"/>
</dbReference>
<accession>A0A3B1D6V0</accession>
<evidence type="ECO:0000256" key="3">
    <source>
        <dbReference type="ARBA" id="ARBA00023015"/>
    </source>
</evidence>
<dbReference type="Gene3D" id="1.10.10.60">
    <property type="entry name" value="Homeodomain-like"/>
    <property type="match status" value="1"/>
</dbReference>
<sequence length="477" mass="53340">MMPLQGSASDLKENLLLVDSENQLGHLSREIPGNSNIRSITMSKADTVLDIISPEWEGSVGIDSGSWAMGSLLLLKRIKQVDPDIPVVLILNDRDISLVVQAMRMGAYDVLQKPFSSRDIQRIFSAALEKRRLILKGRRLQEETGANSEFEIFVPGRTHSMVQVSESIRKASEVDTAVLLVGEAGTGKKMIARRLHDNSPGRRNNFVVVNCSFIAEDVLEKEIFGDETIKDEACASGGKLETARGGTLYLDKIDCLPLRLQDRLLDILQEEKFAGNFFVEPGAPAIRVIASTKEDLKKACASGKFREDLYFMLNLIQINLPMLKDHLADLPELFQNFVSLACKTYHRPVPLMTQEFLQKLSDANWPGNIRQLKRTAERFALGFGLDLDNPPEQAEPVVSQEKMFASAKKLAEKVNAFEKNLIAQELKRTNGSVKKTYTALGVPRKTFYDKMNKHGLNRKDYLSSKKTARTDATQSQL</sequence>
<dbReference type="Gene3D" id="3.40.50.300">
    <property type="entry name" value="P-loop containing nucleotide triphosphate hydrolases"/>
    <property type="match status" value="1"/>
</dbReference>
<keyword evidence="2" id="KW-0067">ATP-binding</keyword>
<keyword evidence="1" id="KW-0547">Nucleotide-binding</keyword>
<feature type="domain" description="Sigma-54 factor interaction" evidence="6">
    <location>
        <begin position="154"/>
        <end position="381"/>
    </location>
</feature>
<keyword evidence="4" id="KW-0804">Transcription</keyword>
<feature type="region of interest" description="Disordered" evidence="5">
    <location>
        <begin position="458"/>
        <end position="477"/>
    </location>
</feature>
<name>A0A3B1D6V0_9ZZZZ</name>
<gene>
    <name evidence="8" type="ORF">MNBD_NITROSPINAE05-843</name>
</gene>
<organism evidence="8">
    <name type="scientific">hydrothermal vent metagenome</name>
    <dbReference type="NCBI Taxonomy" id="652676"/>
    <lineage>
        <taxon>unclassified sequences</taxon>
        <taxon>metagenomes</taxon>
        <taxon>ecological metagenomes</taxon>
    </lineage>
</organism>
<dbReference type="Pfam" id="PF02954">
    <property type="entry name" value="HTH_8"/>
    <property type="match status" value="1"/>
</dbReference>
<dbReference type="SUPFAM" id="SSF52172">
    <property type="entry name" value="CheY-like"/>
    <property type="match status" value="1"/>
</dbReference>
<dbReference type="PROSITE" id="PS50110">
    <property type="entry name" value="RESPONSE_REGULATORY"/>
    <property type="match status" value="1"/>
</dbReference>
<dbReference type="PANTHER" id="PTHR32071:SF57">
    <property type="entry name" value="C4-DICARBOXYLATE TRANSPORT TRANSCRIPTIONAL REGULATORY PROTEIN DCTD"/>
    <property type="match status" value="1"/>
</dbReference>
<evidence type="ECO:0000256" key="2">
    <source>
        <dbReference type="ARBA" id="ARBA00022840"/>
    </source>
</evidence>
<protein>
    <recommendedName>
        <fullName evidence="9">Sigma-54-dependent Fis family transcriptional regulator</fullName>
    </recommendedName>
</protein>
<dbReference type="GO" id="GO:0000160">
    <property type="term" value="P:phosphorelay signal transduction system"/>
    <property type="evidence" value="ECO:0007669"/>
    <property type="project" value="InterPro"/>
</dbReference>
<dbReference type="InterPro" id="IPR001789">
    <property type="entry name" value="Sig_transdc_resp-reg_receiver"/>
</dbReference>
<proteinExistence type="predicted"/>
<dbReference type="PANTHER" id="PTHR32071">
    <property type="entry name" value="TRANSCRIPTIONAL REGULATORY PROTEIN"/>
    <property type="match status" value="1"/>
</dbReference>
<dbReference type="Gene3D" id="3.40.50.2300">
    <property type="match status" value="1"/>
</dbReference>
<evidence type="ECO:0000259" key="7">
    <source>
        <dbReference type="PROSITE" id="PS50110"/>
    </source>
</evidence>